<feature type="region of interest" description="Disordered" evidence="1">
    <location>
        <begin position="271"/>
        <end position="290"/>
    </location>
</feature>
<feature type="compositionally biased region" description="Basic and acidic residues" evidence="1">
    <location>
        <begin position="133"/>
        <end position="143"/>
    </location>
</feature>
<keyword evidence="2" id="KW-1133">Transmembrane helix</keyword>
<feature type="region of interest" description="Disordered" evidence="1">
    <location>
        <begin position="107"/>
        <end position="172"/>
    </location>
</feature>
<dbReference type="PANTHER" id="PTHR38766">
    <property type="entry name" value="FLAGELLAR PROTEIN FLIO"/>
    <property type="match status" value="1"/>
</dbReference>
<evidence type="ECO:0000256" key="2">
    <source>
        <dbReference type="SAM" id="Phobius"/>
    </source>
</evidence>
<dbReference type="PRINTS" id="PR01217">
    <property type="entry name" value="PRICHEXTENSN"/>
</dbReference>
<dbReference type="PANTHER" id="PTHR38766:SF1">
    <property type="entry name" value="FLAGELLAR PROTEIN FLIO"/>
    <property type="match status" value="1"/>
</dbReference>
<evidence type="ECO:0000256" key="1">
    <source>
        <dbReference type="SAM" id="MobiDB-lite"/>
    </source>
</evidence>
<reference evidence="3 4" key="1">
    <citation type="journal article" date="2015" name="Antonie Van Leeuwenhoek">
        <title>Bosea vaviloviae sp. nov., a new species of slow-growing rhizobia isolated from nodules of the relict species Vavilovia formosa (Stev.) Fed.</title>
        <authorList>
            <person name="Safronova V.I."/>
            <person name="Kuznetsova I.G."/>
            <person name="Sazanova A.L."/>
            <person name="Kimeklis A.K."/>
            <person name="Belimov A.A."/>
            <person name="Andronov E.E."/>
            <person name="Pinaev A.G."/>
            <person name="Chizhevskaya E.P."/>
            <person name="Pukhaev A.R."/>
            <person name="Popov K.P."/>
            <person name="Willems A."/>
            <person name="Tikhonovich I.A."/>
        </authorList>
    </citation>
    <scope>NUCLEOTIDE SEQUENCE [LARGE SCALE GENOMIC DNA]</scope>
    <source>
        <strain evidence="3 4">Vaf18</strain>
    </source>
</reference>
<sequence>MRQTLQTLFGFDLSTGQKWIIAFAVILALLALLGLFARQIKGGRLRVRGQGGGRARQPRLGVVDIHDLDRQRQLILIRRDNVEHLIMIGGVSDIVVETNILRSGGRAATALPTETQAPERPGAFEPLPPSEAVRQDTRQDLRQEQPALERLPIRSIPGGAPSRPAQQGPAQAEAPAAVAAAVVLPSLAAAATQMPAPAVQPPSFTRDFSPSQSASAVELDSMTQQLEEALKRPHSAVRPANAPVEPPRLQDEPKPPVPQVEPVVDTSVVVTAMPTPTPPAPPETAGRPIPLPADVEAELEMALGLRPERMVPKAPAVTVTAKSAPVTAPPVPEPVVEPEPVKAAPAKSEPAAVTEPAAAESAPADDIEDSFLEAPAKPTESAPEHKHEPSPVPEPRKAASEPDAEPKAESAPALKPEPAPEPKPAAIDPFSVDAIEAEFARLLGRDPKKS</sequence>
<evidence type="ECO:0000313" key="3">
    <source>
        <dbReference type="EMBL" id="AOO83148.1"/>
    </source>
</evidence>
<feature type="region of interest" description="Disordered" evidence="1">
    <location>
        <begin position="320"/>
        <end position="431"/>
    </location>
</feature>
<feature type="compositionally biased region" description="Low complexity" evidence="1">
    <location>
        <begin position="341"/>
        <end position="362"/>
    </location>
</feature>
<dbReference type="KEGG" id="bvv:BHK69_24310"/>
<keyword evidence="2" id="KW-0812">Transmembrane</keyword>
<gene>
    <name evidence="3" type="ORF">BHK69_24310</name>
</gene>
<keyword evidence="2" id="KW-0472">Membrane</keyword>
<dbReference type="EMBL" id="CP017147">
    <property type="protein sequence ID" value="AOO83148.1"/>
    <property type="molecule type" value="Genomic_DNA"/>
</dbReference>
<feature type="compositionally biased region" description="Pro residues" evidence="1">
    <location>
        <begin position="327"/>
        <end position="337"/>
    </location>
</feature>
<dbReference type="Proteomes" id="UP000094969">
    <property type="component" value="Chromosome"/>
</dbReference>
<feature type="compositionally biased region" description="Basic and acidic residues" evidence="1">
    <location>
        <begin position="382"/>
        <end position="408"/>
    </location>
</feature>
<feature type="region of interest" description="Disordered" evidence="1">
    <location>
        <begin position="197"/>
        <end position="260"/>
    </location>
</feature>
<proteinExistence type="predicted"/>
<evidence type="ECO:0008006" key="5">
    <source>
        <dbReference type="Google" id="ProtNLM"/>
    </source>
</evidence>
<accession>A0A1D7U6Y1</accession>
<dbReference type="STRING" id="1526658.BHK69_24310"/>
<evidence type="ECO:0000313" key="4">
    <source>
        <dbReference type="Proteomes" id="UP000094969"/>
    </source>
</evidence>
<dbReference type="InterPro" id="IPR052205">
    <property type="entry name" value="FliO/MopB"/>
</dbReference>
<feature type="compositionally biased region" description="Polar residues" evidence="1">
    <location>
        <begin position="206"/>
        <end position="226"/>
    </location>
</feature>
<keyword evidence="4" id="KW-1185">Reference proteome</keyword>
<organism evidence="3 4">
    <name type="scientific">Bosea vaviloviae</name>
    <dbReference type="NCBI Taxonomy" id="1526658"/>
    <lineage>
        <taxon>Bacteria</taxon>
        <taxon>Pseudomonadati</taxon>
        <taxon>Pseudomonadota</taxon>
        <taxon>Alphaproteobacteria</taxon>
        <taxon>Hyphomicrobiales</taxon>
        <taxon>Boseaceae</taxon>
        <taxon>Bosea</taxon>
    </lineage>
</organism>
<name>A0A1D7U6Y1_9HYPH</name>
<protein>
    <recommendedName>
        <fullName evidence="5">Flagellar biosynthesis protein FliO</fullName>
    </recommendedName>
</protein>
<dbReference type="AlphaFoldDB" id="A0A1D7U6Y1"/>
<feature type="transmembrane region" description="Helical" evidence="2">
    <location>
        <begin position="20"/>
        <end position="37"/>
    </location>
</feature>